<dbReference type="EMBL" id="CP012643">
    <property type="protein sequence ID" value="ALJ00214.1"/>
    <property type="molecule type" value="Genomic_DNA"/>
</dbReference>
<evidence type="ECO:0000313" key="4">
    <source>
        <dbReference type="Proteomes" id="UP000061382"/>
    </source>
</evidence>
<evidence type="ECO:0000313" key="3">
    <source>
        <dbReference type="EMBL" id="ALJ00214.1"/>
    </source>
</evidence>
<keyword evidence="1" id="KW-0676">Redox-active center</keyword>
<feature type="domain" description="Thioredoxin" evidence="2">
    <location>
        <begin position="2"/>
        <end position="161"/>
    </location>
</feature>
<dbReference type="InterPro" id="IPR036249">
    <property type="entry name" value="Thioredoxin-like_sf"/>
</dbReference>
<reference evidence="3 4" key="1">
    <citation type="submission" date="2015-08" db="EMBL/GenBank/DDBJ databases">
        <title>Complete genome sequence of Rufibacter tibetensis strain 1351t, a radiation-resistant bacterium from tibet plateau.</title>
        <authorList>
            <person name="Dai J."/>
        </authorList>
    </citation>
    <scope>NUCLEOTIDE SEQUENCE [LARGE SCALE GENOMIC DNA]</scope>
    <source>
        <strain evidence="3 4">1351</strain>
    </source>
</reference>
<dbReference type="PATRIC" id="fig|512763.3.peg.3546"/>
<dbReference type="SUPFAM" id="SSF52833">
    <property type="entry name" value="Thioredoxin-like"/>
    <property type="match status" value="1"/>
</dbReference>
<name>A0A0P0CUB5_9BACT</name>
<dbReference type="InterPro" id="IPR012336">
    <property type="entry name" value="Thioredoxin-like_fold"/>
</dbReference>
<organism evidence="3 4">
    <name type="scientific">Rufibacter tibetensis</name>
    <dbReference type="NCBI Taxonomy" id="512763"/>
    <lineage>
        <taxon>Bacteria</taxon>
        <taxon>Pseudomonadati</taxon>
        <taxon>Bacteroidota</taxon>
        <taxon>Cytophagia</taxon>
        <taxon>Cytophagales</taxon>
        <taxon>Hymenobacteraceae</taxon>
        <taxon>Rufibacter</taxon>
    </lineage>
</organism>
<evidence type="ECO:0000256" key="1">
    <source>
        <dbReference type="ARBA" id="ARBA00023284"/>
    </source>
</evidence>
<dbReference type="AlphaFoldDB" id="A0A0P0CUB5"/>
<gene>
    <name evidence="3" type="ORF">DC20_16120</name>
</gene>
<dbReference type="Proteomes" id="UP000061382">
    <property type="component" value="Chromosome"/>
</dbReference>
<dbReference type="InterPro" id="IPR017937">
    <property type="entry name" value="Thioredoxin_CS"/>
</dbReference>
<dbReference type="STRING" id="512763.DC20_16120"/>
<sequence length="166" mass="19014">MKKMQKALLVFFLAGIIGLLPQEVKAQLKTIRFEQLDSLQQAERRPIVVLLSTDWCTYCTRMKLSTLKEEQVVKQLNETVYFITLNAEEKKDIRFHGHTFKYKPTGVKTGVHELAEQLGSINGQLTYPTVCILNAEREIIFQHVGYLSAKELSRILSMLRKEGKSG</sequence>
<dbReference type="PROSITE" id="PS51352">
    <property type="entry name" value="THIOREDOXIN_2"/>
    <property type="match status" value="1"/>
</dbReference>
<dbReference type="KEGG" id="rti:DC20_16120"/>
<protein>
    <recommendedName>
        <fullName evidence="2">Thioredoxin domain-containing protein</fullName>
    </recommendedName>
</protein>
<dbReference type="Pfam" id="PF13098">
    <property type="entry name" value="Thioredoxin_2"/>
    <property type="match status" value="1"/>
</dbReference>
<evidence type="ECO:0000259" key="2">
    <source>
        <dbReference type="PROSITE" id="PS51352"/>
    </source>
</evidence>
<proteinExistence type="predicted"/>
<keyword evidence="4" id="KW-1185">Reference proteome</keyword>
<dbReference type="Gene3D" id="3.40.30.10">
    <property type="entry name" value="Glutaredoxin"/>
    <property type="match status" value="1"/>
</dbReference>
<accession>A0A0P0CUB5</accession>
<dbReference type="PROSITE" id="PS00194">
    <property type="entry name" value="THIOREDOXIN_1"/>
    <property type="match status" value="1"/>
</dbReference>
<dbReference type="InterPro" id="IPR013766">
    <property type="entry name" value="Thioredoxin_domain"/>
</dbReference>